<organism evidence="1 2">
    <name type="scientific">Rhodnius prolixus</name>
    <name type="common">Triatomid bug</name>
    <dbReference type="NCBI Taxonomy" id="13249"/>
    <lineage>
        <taxon>Eukaryota</taxon>
        <taxon>Metazoa</taxon>
        <taxon>Ecdysozoa</taxon>
        <taxon>Arthropoda</taxon>
        <taxon>Hexapoda</taxon>
        <taxon>Insecta</taxon>
        <taxon>Pterygota</taxon>
        <taxon>Neoptera</taxon>
        <taxon>Paraneoptera</taxon>
        <taxon>Hemiptera</taxon>
        <taxon>Heteroptera</taxon>
        <taxon>Panheteroptera</taxon>
        <taxon>Cimicomorpha</taxon>
        <taxon>Reduviidae</taxon>
        <taxon>Triatominae</taxon>
        <taxon>Rhodnius</taxon>
    </lineage>
</organism>
<name>T1HTM2_RHOPR</name>
<evidence type="ECO:0008006" key="3">
    <source>
        <dbReference type="Google" id="ProtNLM"/>
    </source>
</evidence>
<proteinExistence type="predicted"/>
<dbReference type="InParanoid" id="T1HTM2"/>
<reference evidence="1" key="1">
    <citation type="submission" date="2015-05" db="UniProtKB">
        <authorList>
            <consortium name="EnsemblMetazoa"/>
        </authorList>
    </citation>
    <scope>IDENTIFICATION</scope>
</reference>
<evidence type="ECO:0000313" key="2">
    <source>
        <dbReference type="Proteomes" id="UP000015103"/>
    </source>
</evidence>
<dbReference type="HOGENOM" id="CLU_2323254_0_0_1"/>
<dbReference type="EnsemblMetazoa" id="RPRC007392-RA">
    <property type="protein sequence ID" value="RPRC007392-PA"/>
    <property type="gene ID" value="RPRC007392"/>
</dbReference>
<accession>T1HTM2</accession>
<protein>
    <recommendedName>
        <fullName evidence="3">Ricin B lectin domain-containing protein</fullName>
    </recommendedName>
</protein>
<dbReference type="VEuPathDB" id="VectorBase:RPRC007392"/>
<dbReference type="EMBL" id="ACPB03015393">
    <property type="status" value="NOT_ANNOTATED_CDS"/>
    <property type="molecule type" value="Genomic_DNA"/>
</dbReference>
<dbReference type="AlphaFoldDB" id="T1HTM2"/>
<sequence length="99" mass="11470">MVDRKRFKDVCPLKNSSCGIIYHVNRINPYHRIEMKWLIVKVLKIFAHCRTLLEVSSMKDHGSDVLVVPCHHGSDDSNWRLRSCPNYPDDAGGITHREI</sequence>
<keyword evidence="2" id="KW-1185">Reference proteome</keyword>
<dbReference type="Proteomes" id="UP000015103">
    <property type="component" value="Unassembled WGS sequence"/>
</dbReference>
<evidence type="ECO:0000313" key="1">
    <source>
        <dbReference type="EnsemblMetazoa" id="RPRC007392-PA"/>
    </source>
</evidence>